<accession>A0A9R1W441</accession>
<evidence type="ECO:0000313" key="1">
    <source>
        <dbReference type="EMBL" id="KAJ0219502.1"/>
    </source>
</evidence>
<reference evidence="1 2" key="1">
    <citation type="journal article" date="2017" name="Nat. Commun.">
        <title>Genome assembly with in vitro proximity ligation data and whole-genome triplication in lettuce.</title>
        <authorList>
            <person name="Reyes-Chin-Wo S."/>
            <person name="Wang Z."/>
            <person name="Yang X."/>
            <person name="Kozik A."/>
            <person name="Arikit S."/>
            <person name="Song C."/>
            <person name="Xia L."/>
            <person name="Froenicke L."/>
            <person name="Lavelle D.O."/>
            <person name="Truco M.J."/>
            <person name="Xia R."/>
            <person name="Zhu S."/>
            <person name="Xu C."/>
            <person name="Xu H."/>
            <person name="Xu X."/>
            <person name="Cox K."/>
            <person name="Korf I."/>
            <person name="Meyers B.C."/>
            <person name="Michelmore R.W."/>
        </authorList>
    </citation>
    <scope>NUCLEOTIDE SEQUENCE [LARGE SCALE GENOMIC DNA]</scope>
    <source>
        <strain evidence="2">cv. Salinas</strain>
        <tissue evidence="1">Seedlings</tissue>
    </source>
</reference>
<dbReference type="Proteomes" id="UP000235145">
    <property type="component" value="Unassembled WGS sequence"/>
</dbReference>
<comment type="caution">
    <text evidence="1">The sequence shown here is derived from an EMBL/GenBank/DDBJ whole genome shotgun (WGS) entry which is preliminary data.</text>
</comment>
<proteinExistence type="predicted"/>
<dbReference type="EMBL" id="NBSK02000003">
    <property type="protein sequence ID" value="KAJ0219502.1"/>
    <property type="molecule type" value="Genomic_DNA"/>
</dbReference>
<sequence length="107" mass="12408">MYPFIFNCSLDQAKGSVYQWGQLTGSLSTNKQKQLTRNYDEKSTTCFIYLTYVQNVDAANYSIYAHSEPGFIFDETTTRSSFFYNRQLSNSIKVIKDSSLYFFPNVL</sequence>
<name>A0A9R1W441_LACSA</name>
<keyword evidence="2" id="KW-1185">Reference proteome</keyword>
<gene>
    <name evidence="1" type="ORF">LSAT_V11C300122180</name>
</gene>
<protein>
    <submittedName>
        <fullName evidence="1">Uncharacterized protein</fullName>
    </submittedName>
</protein>
<organism evidence="1 2">
    <name type="scientific">Lactuca sativa</name>
    <name type="common">Garden lettuce</name>
    <dbReference type="NCBI Taxonomy" id="4236"/>
    <lineage>
        <taxon>Eukaryota</taxon>
        <taxon>Viridiplantae</taxon>
        <taxon>Streptophyta</taxon>
        <taxon>Embryophyta</taxon>
        <taxon>Tracheophyta</taxon>
        <taxon>Spermatophyta</taxon>
        <taxon>Magnoliopsida</taxon>
        <taxon>eudicotyledons</taxon>
        <taxon>Gunneridae</taxon>
        <taxon>Pentapetalae</taxon>
        <taxon>asterids</taxon>
        <taxon>campanulids</taxon>
        <taxon>Asterales</taxon>
        <taxon>Asteraceae</taxon>
        <taxon>Cichorioideae</taxon>
        <taxon>Cichorieae</taxon>
        <taxon>Lactucinae</taxon>
        <taxon>Lactuca</taxon>
    </lineage>
</organism>
<dbReference type="AlphaFoldDB" id="A0A9R1W441"/>
<evidence type="ECO:0000313" key="2">
    <source>
        <dbReference type="Proteomes" id="UP000235145"/>
    </source>
</evidence>